<dbReference type="EMBL" id="CP001928">
    <property type="protein sequence ID" value="ADI38331.1"/>
    <property type="molecule type" value="Genomic_DNA"/>
</dbReference>
<dbReference type="Pfam" id="PF00436">
    <property type="entry name" value="SSB"/>
    <property type="match status" value="1"/>
</dbReference>
<evidence type="ECO:0000313" key="5">
    <source>
        <dbReference type="EMBL" id="ADI38331.1"/>
    </source>
</evidence>
<dbReference type="InterPro" id="IPR011344">
    <property type="entry name" value="ssDNA-bd"/>
</dbReference>
<dbReference type="eggNOG" id="COG0629">
    <property type="taxonomic scope" value="Bacteria"/>
</dbReference>
<feature type="region of interest" description="Disordered" evidence="4">
    <location>
        <begin position="105"/>
        <end position="139"/>
    </location>
</feature>
<feature type="compositionally biased region" description="Low complexity" evidence="4">
    <location>
        <begin position="110"/>
        <end position="120"/>
    </location>
</feature>
<dbReference type="OrthoDB" id="9809878at2"/>
<dbReference type="InterPro" id="IPR000424">
    <property type="entry name" value="Primosome_PriB/ssb"/>
</dbReference>
<dbReference type="RefSeq" id="WP_013182045.1">
    <property type="nucleotide sequence ID" value="NC_014225.1"/>
</dbReference>
<dbReference type="GO" id="GO:0003697">
    <property type="term" value="F:single-stranded DNA binding"/>
    <property type="evidence" value="ECO:0007669"/>
    <property type="project" value="InterPro"/>
</dbReference>
<accession>D6YW20</accession>
<evidence type="ECO:0000256" key="2">
    <source>
        <dbReference type="PIRNR" id="PIRNR002070"/>
    </source>
</evidence>
<dbReference type="CDD" id="cd04496">
    <property type="entry name" value="SSB_OBF"/>
    <property type="match status" value="1"/>
</dbReference>
<feature type="compositionally biased region" description="Polar residues" evidence="4">
    <location>
        <begin position="121"/>
        <end position="130"/>
    </location>
</feature>
<evidence type="ECO:0000256" key="3">
    <source>
        <dbReference type="RuleBase" id="RU000524"/>
    </source>
</evidence>
<evidence type="ECO:0000256" key="4">
    <source>
        <dbReference type="SAM" id="MobiDB-lite"/>
    </source>
</evidence>
<proteinExistence type="predicted"/>
<dbReference type="GO" id="GO:0006260">
    <property type="term" value="P:DNA replication"/>
    <property type="evidence" value="ECO:0007669"/>
    <property type="project" value="InterPro"/>
</dbReference>
<dbReference type="Gene3D" id="2.40.50.140">
    <property type="entry name" value="Nucleic acid-binding proteins"/>
    <property type="match status" value="1"/>
</dbReference>
<protein>
    <recommendedName>
        <fullName evidence="2 3">Single-stranded DNA-binding protein</fullName>
    </recommendedName>
</protein>
<dbReference type="PIRSF" id="PIRSF002070">
    <property type="entry name" value="SSB"/>
    <property type="match status" value="1"/>
</dbReference>
<keyword evidence="1 2" id="KW-0238">DNA-binding</keyword>
<name>D6YW20_WADCW</name>
<dbReference type="KEGG" id="wch:wcw_0971"/>
<gene>
    <name evidence="5" type="ordered locus">wcw_0971</name>
</gene>
<dbReference type="HOGENOM" id="CLU_078758_6_0_0"/>
<dbReference type="PANTHER" id="PTHR10302">
    <property type="entry name" value="SINGLE-STRANDED DNA-BINDING PROTEIN"/>
    <property type="match status" value="1"/>
</dbReference>
<dbReference type="SUPFAM" id="SSF50249">
    <property type="entry name" value="Nucleic acid-binding proteins"/>
    <property type="match status" value="1"/>
</dbReference>
<dbReference type="NCBIfam" id="TIGR00621">
    <property type="entry name" value="ssb"/>
    <property type="match status" value="1"/>
</dbReference>
<dbReference type="GO" id="GO:0009295">
    <property type="term" value="C:nucleoid"/>
    <property type="evidence" value="ECO:0007669"/>
    <property type="project" value="TreeGrafter"/>
</dbReference>
<dbReference type="Proteomes" id="UP000001505">
    <property type="component" value="Chromosome"/>
</dbReference>
<keyword evidence="6" id="KW-1185">Reference proteome</keyword>
<evidence type="ECO:0000256" key="1">
    <source>
        <dbReference type="ARBA" id="ARBA00023125"/>
    </source>
</evidence>
<dbReference type="STRING" id="716544.wcw_0971"/>
<sequence length="139" mass="15730">MNYVHIIGRLGKDPEVRYTSDNKKVTTFTLASNYVKGGQEETIWWRVTVWGDRWDKMISYLSKGKPVMVGGEMRKPETYVDKSGQTQLGSIDLQADYIKFVPFGSKEENQQNSQNSYQQSAGTESGSGSFVTDEEPLPF</sequence>
<reference evidence="5 6" key="1">
    <citation type="journal article" date="2010" name="PLoS ONE">
        <title>The Waddlia genome: a window into chlamydial biology.</title>
        <authorList>
            <person name="Bertelli C."/>
            <person name="Collyn F."/>
            <person name="Croxatto A."/>
            <person name="Ruckert C."/>
            <person name="Polkinghorne A."/>
            <person name="Kebbi-Beghdadi C."/>
            <person name="Goesmann A."/>
            <person name="Vaughan L."/>
            <person name="Greub G."/>
        </authorList>
    </citation>
    <scope>NUCLEOTIDE SEQUENCE [LARGE SCALE GENOMIC DNA]</scope>
    <source>
        <strain evidence="6">ATCC VR-1470 / WSU 86-1044</strain>
    </source>
</reference>
<dbReference type="InterPro" id="IPR012340">
    <property type="entry name" value="NA-bd_OB-fold"/>
</dbReference>
<dbReference type="AlphaFoldDB" id="D6YW20"/>
<dbReference type="PROSITE" id="PS50935">
    <property type="entry name" value="SSB"/>
    <property type="match status" value="1"/>
</dbReference>
<dbReference type="NCBIfam" id="NF004948">
    <property type="entry name" value="PRK06293.1"/>
    <property type="match status" value="1"/>
</dbReference>
<dbReference type="PANTHER" id="PTHR10302:SF27">
    <property type="entry name" value="SINGLE-STRANDED DNA-BINDING PROTEIN"/>
    <property type="match status" value="1"/>
</dbReference>
<evidence type="ECO:0000313" key="6">
    <source>
        <dbReference type="Proteomes" id="UP000001505"/>
    </source>
</evidence>
<organism evidence="5 6">
    <name type="scientific">Waddlia chondrophila (strain ATCC VR-1470 / WSU 86-1044)</name>
    <dbReference type="NCBI Taxonomy" id="716544"/>
    <lineage>
        <taxon>Bacteria</taxon>
        <taxon>Pseudomonadati</taxon>
        <taxon>Chlamydiota</taxon>
        <taxon>Chlamydiia</taxon>
        <taxon>Parachlamydiales</taxon>
        <taxon>Waddliaceae</taxon>
        <taxon>Waddlia</taxon>
    </lineage>
</organism>